<dbReference type="Pfam" id="PF00356">
    <property type="entry name" value="LacI"/>
    <property type="match status" value="1"/>
</dbReference>
<keyword evidence="2" id="KW-0805">Transcription regulation</keyword>
<evidence type="ECO:0000256" key="4">
    <source>
        <dbReference type="ARBA" id="ARBA00023163"/>
    </source>
</evidence>
<dbReference type="SUPFAM" id="SSF53822">
    <property type="entry name" value="Periplasmic binding protein-like I"/>
    <property type="match status" value="1"/>
</dbReference>
<dbReference type="InterPro" id="IPR028082">
    <property type="entry name" value="Peripla_BP_I"/>
</dbReference>
<reference evidence="6 7" key="1">
    <citation type="submission" date="2016-10" db="EMBL/GenBank/DDBJ databases">
        <authorList>
            <person name="de Groot N.N."/>
        </authorList>
    </citation>
    <scope>NUCLEOTIDE SEQUENCE [LARGE SCALE GENOMIC DNA]</scope>
    <source>
        <strain evidence="6 7">DSM 5885</strain>
    </source>
</reference>
<keyword evidence="3" id="KW-0238">DNA-binding</keyword>
<keyword evidence="1" id="KW-0678">Repressor</keyword>
<protein>
    <submittedName>
        <fullName evidence="6">Transcriptional regulator, LacI family</fullName>
    </submittedName>
</protein>
<dbReference type="GO" id="GO:0000976">
    <property type="term" value="F:transcription cis-regulatory region binding"/>
    <property type="evidence" value="ECO:0007669"/>
    <property type="project" value="TreeGrafter"/>
</dbReference>
<dbReference type="EMBL" id="FNCY01000002">
    <property type="protein sequence ID" value="SDG87206.1"/>
    <property type="molecule type" value="Genomic_DNA"/>
</dbReference>
<evidence type="ECO:0000256" key="3">
    <source>
        <dbReference type="ARBA" id="ARBA00023125"/>
    </source>
</evidence>
<dbReference type="InterPro" id="IPR046335">
    <property type="entry name" value="LacI/GalR-like_sensor"/>
</dbReference>
<dbReference type="PROSITE" id="PS50932">
    <property type="entry name" value="HTH_LACI_2"/>
    <property type="match status" value="1"/>
</dbReference>
<dbReference type="GO" id="GO:0003700">
    <property type="term" value="F:DNA-binding transcription factor activity"/>
    <property type="evidence" value="ECO:0007669"/>
    <property type="project" value="TreeGrafter"/>
</dbReference>
<evidence type="ECO:0000259" key="5">
    <source>
        <dbReference type="PROSITE" id="PS50932"/>
    </source>
</evidence>
<proteinExistence type="predicted"/>
<keyword evidence="7" id="KW-1185">Reference proteome</keyword>
<keyword evidence="4" id="KW-0804">Transcription</keyword>
<dbReference type="STRING" id="83767.SAMN05660652_00785"/>
<evidence type="ECO:0000313" key="7">
    <source>
        <dbReference type="Proteomes" id="UP000198607"/>
    </source>
</evidence>
<dbReference type="SUPFAM" id="SSF47413">
    <property type="entry name" value="lambda repressor-like DNA-binding domains"/>
    <property type="match status" value="1"/>
</dbReference>
<dbReference type="AlphaFoldDB" id="A0A1G7XSY6"/>
<name>A0A1G7XSY6_9RHOO</name>
<accession>A0A1G7XSY6</accession>
<dbReference type="SMART" id="SM00354">
    <property type="entry name" value="HTH_LACI"/>
    <property type="match status" value="1"/>
</dbReference>
<dbReference type="CDD" id="cd06267">
    <property type="entry name" value="PBP1_LacI_sugar_binding-like"/>
    <property type="match status" value="1"/>
</dbReference>
<feature type="domain" description="HTH lacI-type" evidence="5">
    <location>
        <begin position="8"/>
        <end position="63"/>
    </location>
</feature>
<organism evidence="6 7">
    <name type="scientific">Propionivibrio dicarboxylicus</name>
    <dbReference type="NCBI Taxonomy" id="83767"/>
    <lineage>
        <taxon>Bacteria</taxon>
        <taxon>Pseudomonadati</taxon>
        <taxon>Pseudomonadota</taxon>
        <taxon>Betaproteobacteria</taxon>
        <taxon>Rhodocyclales</taxon>
        <taxon>Rhodocyclaceae</taxon>
        <taxon>Propionivibrio</taxon>
    </lineage>
</organism>
<dbReference type="RefSeq" id="WP_091933939.1">
    <property type="nucleotide sequence ID" value="NZ_FNCY01000002.1"/>
</dbReference>
<dbReference type="InterPro" id="IPR000843">
    <property type="entry name" value="HTH_LacI"/>
</dbReference>
<sequence>MSQTKRSVTIKDVAAHAGTSVATVSYVLSNRDRYVRDELRERVLKAAAEIGYVKNAAAGSIRGQQRGILAVVVAQFGNTFFTRMCVDIVAIARDAGFVVTLCNSDEDPAQERMIIERLISQRIDGCILSPALSREENTELLRRHRIPYVILERSFPGSPTRHHFVGHDNFQSGYLATRQLLDAGHRRIAYSGWDSPIPNVRDRIDGYRMALREFGIPVSDECVLVDELNEAGGQRMAAKLLDAGIGAVVFGHHDTARGSLLYFQDQRVRWPDDISVVMIGTPDWIGVLRPRITCIQRPEHPMGEAAARLLLKCLRDVDAPVEEIVLDSVVLAGDSVRQIAAA</sequence>
<evidence type="ECO:0000313" key="6">
    <source>
        <dbReference type="EMBL" id="SDG87206.1"/>
    </source>
</evidence>
<evidence type="ECO:0000256" key="2">
    <source>
        <dbReference type="ARBA" id="ARBA00023015"/>
    </source>
</evidence>
<dbReference type="InterPro" id="IPR010982">
    <property type="entry name" value="Lambda_DNA-bd_dom_sf"/>
</dbReference>
<dbReference type="Gene3D" id="1.10.260.40">
    <property type="entry name" value="lambda repressor-like DNA-binding domains"/>
    <property type="match status" value="1"/>
</dbReference>
<dbReference type="CDD" id="cd01392">
    <property type="entry name" value="HTH_LacI"/>
    <property type="match status" value="1"/>
</dbReference>
<gene>
    <name evidence="6" type="ORF">SAMN05660652_00785</name>
</gene>
<evidence type="ECO:0000256" key="1">
    <source>
        <dbReference type="ARBA" id="ARBA00022491"/>
    </source>
</evidence>
<dbReference type="OrthoDB" id="269117at2"/>
<dbReference type="Pfam" id="PF13377">
    <property type="entry name" value="Peripla_BP_3"/>
    <property type="match status" value="1"/>
</dbReference>
<dbReference type="Gene3D" id="3.40.50.2300">
    <property type="match status" value="2"/>
</dbReference>
<dbReference type="Proteomes" id="UP000198607">
    <property type="component" value="Unassembled WGS sequence"/>
</dbReference>
<dbReference type="PANTHER" id="PTHR30146:SF148">
    <property type="entry name" value="HTH-TYPE TRANSCRIPTIONAL REPRESSOR PURR-RELATED"/>
    <property type="match status" value="1"/>
</dbReference>
<dbReference type="PANTHER" id="PTHR30146">
    <property type="entry name" value="LACI-RELATED TRANSCRIPTIONAL REPRESSOR"/>
    <property type="match status" value="1"/>
</dbReference>